<dbReference type="RefSeq" id="XP_001325378.1">
    <property type="nucleotide sequence ID" value="XM_001325343.1"/>
</dbReference>
<dbReference type="KEGG" id="tva:4771129"/>
<name>A2E2I0_TRIV3</name>
<evidence type="ECO:0000313" key="1">
    <source>
        <dbReference type="EMBL" id="EAY13155.1"/>
    </source>
</evidence>
<gene>
    <name evidence="1" type="ORF">TVAG_444390</name>
</gene>
<accession>A2E2I0</accession>
<organism evidence="1 2">
    <name type="scientific">Trichomonas vaginalis (strain ATCC PRA-98 / G3)</name>
    <dbReference type="NCBI Taxonomy" id="412133"/>
    <lineage>
        <taxon>Eukaryota</taxon>
        <taxon>Metamonada</taxon>
        <taxon>Parabasalia</taxon>
        <taxon>Trichomonadida</taxon>
        <taxon>Trichomonadidae</taxon>
        <taxon>Trichomonas</taxon>
    </lineage>
</organism>
<dbReference type="AlphaFoldDB" id="A2E2I0"/>
<evidence type="ECO:0000313" key="2">
    <source>
        <dbReference type="Proteomes" id="UP000001542"/>
    </source>
</evidence>
<dbReference type="VEuPathDB" id="TrichDB:TVAG_444390"/>
<reference evidence="1" key="2">
    <citation type="journal article" date="2007" name="Science">
        <title>Draft genome sequence of the sexually transmitted pathogen Trichomonas vaginalis.</title>
        <authorList>
            <person name="Carlton J.M."/>
            <person name="Hirt R.P."/>
            <person name="Silva J.C."/>
            <person name="Delcher A.L."/>
            <person name="Schatz M."/>
            <person name="Zhao Q."/>
            <person name="Wortman J.R."/>
            <person name="Bidwell S.L."/>
            <person name="Alsmark U.C.M."/>
            <person name="Besteiro S."/>
            <person name="Sicheritz-Ponten T."/>
            <person name="Noel C.J."/>
            <person name="Dacks J.B."/>
            <person name="Foster P.G."/>
            <person name="Simillion C."/>
            <person name="Van de Peer Y."/>
            <person name="Miranda-Saavedra D."/>
            <person name="Barton G.J."/>
            <person name="Westrop G.D."/>
            <person name="Mueller S."/>
            <person name="Dessi D."/>
            <person name="Fiori P.L."/>
            <person name="Ren Q."/>
            <person name="Paulsen I."/>
            <person name="Zhang H."/>
            <person name="Bastida-Corcuera F.D."/>
            <person name="Simoes-Barbosa A."/>
            <person name="Brown M.T."/>
            <person name="Hayes R.D."/>
            <person name="Mukherjee M."/>
            <person name="Okumura C.Y."/>
            <person name="Schneider R."/>
            <person name="Smith A.J."/>
            <person name="Vanacova S."/>
            <person name="Villalvazo M."/>
            <person name="Haas B.J."/>
            <person name="Pertea M."/>
            <person name="Feldblyum T.V."/>
            <person name="Utterback T.R."/>
            <person name="Shu C.L."/>
            <person name="Osoegawa K."/>
            <person name="de Jong P.J."/>
            <person name="Hrdy I."/>
            <person name="Horvathova L."/>
            <person name="Zubacova Z."/>
            <person name="Dolezal P."/>
            <person name="Malik S.B."/>
            <person name="Logsdon J.M. Jr."/>
            <person name="Henze K."/>
            <person name="Gupta A."/>
            <person name="Wang C.C."/>
            <person name="Dunne R.L."/>
            <person name="Upcroft J.A."/>
            <person name="Upcroft P."/>
            <person name="White O."/>
            <person name="Salzberg S.L."/>
            <person name="Tang P."/>
            <person name="Chiu C.-H."/>
            <person name="Lee Y.-S."/>
            <person name="Embley T.M."/>
            <person name="Coombs G.H."/>
            <person name="Mottram J.C."/>
            <person name="Tachezy J."/>
            <person name="Fraser-Liggett C.M."/>
            <person name="Johnson P.J."/>
        </authorList>
    </citation>
    <scope>NUCLEOTIDE SEQUENCE [LARGE SCALE GENOMIC DNA]</scope>
    <source>
        <strain evidence="1">G3</strain>
    </source>
</reference>
<protein>
    <submittedName>
        <fullName evidence="1">Uncharacterized protein</fullName>
    </submittedName>
</protein>
<dbReference type="InParanoid" id="A2E2I0"/>
<dbReference type="Proteomes" id="UP000001542">
    <property type="component" value="Unassembled WGS sequence"/>
</dbReference>
<reference evidence="1" key="1">
    <citation type="submission" date="2006-10" db="EMBL/GenBank/DDBJ databases">
        <authorList>
            <person name="Amadeo P."/>
            <person name="Zhao Q."/>
            <person name="Wortman J."/>
            <person name="Fraser-Liggett C."/>
            <person name="Carlton J."/>
        </authorList>
    </citation>
    <scope>NUCLEOTIDE SEQUENCE</scope>
    <source>
        <strain evidence="1">G3</strain>
    </source>
</reference>
<keyword evidence="2" id="KW-1185">Reference proteome</keyword>
<dbReference type="EMBL" id="DS113290">
    <property type="protein sequence ID" value="EAY13155.1"/>
    <property type="molecule type" value="Genomic_DNA"/>
</dbReference>
<dbReference type="VEuPathDB" id="TrichDB:TVAGG3_0306170"/>
<proteinExistence type="predicted"/>
<sequence length="463" mass="53244">MAESFDIGAHNYYNLIYVYCIDKGFAYQLGTYYKSVPLRETFPGTVKNYSKFEEKLKKILYVSNEIRKERFLGCHGYSPSLNGSIDYLIDGARKRNLATQLLIWNTIHGGGIVSRDFDCNVYYVGVGTEKEIYLKGEYSDVNNELPEDVAIIDFKELHMGIEPHMLLSHISITRTISGYGTPIIAVDPSKYTMISPYVLRITLEQYNDNFGHPQSNLYTIKYGNFLIFKNQTLGGNFKLSTYVVGQYDNDPNGKVPYDVVRLYNEIMYKADKMRDLPETTLQKKSFRIILPRTSKETFYKGSDGYFHLKYFLTGNGISNQPNISEVSIDYIANGYPVTDQNGTRIKVPESSYEYKYVRKIDLNYEYVLNIIDQAVIDRIFEYKLGLDLKVTARNIMTYEFMGLKGYSRASQTMISSTEIISNTDAYAHILINIPMKISNPMENNIVALLHMFKVVRSFHLLIP</sequence>